<dbReference type="AlphaFoldDB" id="A0A2X4TVF3"/>
<name>A0A2X4TVF3_9NOCA</name>
<dbReference type="RefSeq" id="WP_231922998.1">
    <property type="nucleotide sequence ID" value="NZ_JAFBBL010000001.1"/>
</dbReference>
<evidence type="ECO:0000313" key="2">
    <source>
        <dbReference type="Proteomes" id="UP000249091"/>
    </source>
</evidence>
<protein>
    <submittedName>
        <fullName evidence="1">Uncharacterized protein</fullName>
    </submittedName>
</protein>
<accession>A0A2X4TVF3</accession>
<gene>
    <name evidence="1" type="ORF">NCTC10994_01823</name>
</gene>
<dbReference type="KEGG" id="rcr:NCTC10994_01823"/>
<reference evidence="1 2" key="1">
    <citation type="submission" date="2018-06" db="EMBL/GenBank/DDBJ databases">
        <authorList>
            <consortium name="Pathogen Informatics"/>
            <person name="Doyle S."/>
        </authorList>
    </citation>
    <scope>NUCLEOTIDE SEQUENCE [LARGE SCALE GENOMIC DNA]</scope>
    <source>
        <strain evidence="1 2">NCTC10994</strain>
    </source>
</reference>
<organism evidence="1 2">
    <name type="scientific">Rhodococcus coprophilus</name>
    <dbReference type="NCBI Taxonomy" id="38310"/>
    <lineage>
        <taxon>Bacteria</taxon>
        <taxon>Bacillati</taxon>
        <taxon>Actinomycetota</taxon>
        <taxon>Actinomycetes</taxon>
        <taxon>Mycobacteriales</taxon>
        <taxon>Nocardiaceae</taxon>
        <taxon>Rhodococcus</taxon>
    </lineage>
</organism>
<proteinExistence type="predicted"/>
<evidence type="ECO:0000313" key="1">
    <source>
        <dbReference type="EMBL" id="SQI30981.1"/>
    </source>
</evidence>
<sequence length="166" mass="17730">MHGEQASAIDTLPQSLGQLRARFTELRAPAPDAVRGTYRAVFVGPAVLRVVAPRAIALAGMRRWYGKRFDGAGGAVNLVRNADGAVRDILPARTYPDASWLDGGNALIVSYGAGPRQSAPVPWRWVRDEFRALDDGTLLGMTFAGGAWSRIAASPFVLVRDDAGAV</sequence>
<dbReference type="Proteomes" id="UP000249091">
    <property type="component" value="Chromosome 1"/>
</dbReference>
<dbReference type="EMBL" id="LS483468">
    <property type="protein sequence ID" value="SQI30981.1"/>
    <property type="molecule type" value="Genomic_DNA"/>
</dbReference>
<keyword evidence="2" id="KW-1185">Reference proteome</keyword>